<dbReference type="EMBL" id="VSRR010001067">
    <property type="protein sequence ID" value="MPC22259.1"/>
    <property type="molecule type" value="Genomic_DNA"/>
</dbReference>
<reference evidence="1 2" key="1">
    <citation type="submission" date="2019-05" db="EMBL/GenBank/DDBJ databases">
        <title>Another draft genome of Portunus trituberculatus and its Hox gene families provides insights of decapod evolution.</title>
        <authorList>
            <person name="Jeong J.-H."/>
            <person name="Song I."/>
            <person name="Kim S."/>
            <person name="Choi T."/>
            <person name="Kim D."/>
            <person name="Ryu S."/>
            <person name="Kim W."/>
        </authorList>
    </citation>
    <scope>NUCLEOTIDE SEQUENCE [LARGE SCALE GENOMIC DNA]</scope>
    <source>
        <tissue evidence="1">Muscle</tissue>
    </source>
</reference>
<evidence type="ECO:0000313" key="2">
    <source>
        <dbReference type="Proteomes" id="UP000324222"/>
    </source>
</evidence>
<gene>
    <name evidence="1" type="ORF">E2C01_015269</name>
</gene>
<protein>
    <submittedName>
        <fullName evidence="1">Uncharacterized protein</fullName>
    </submittedName>
</protein>
<organism evidence="1 2">
    <name type="scientific">Portunus trituberculatus</name>
    <name type="common">Swimming crab</name>
    <name type="synonym">Neptunus trituberculatus</name>
    <dbReference type="NCBI Taxonomy" id="210409"/>
    <lineage>
        <taxon>Eukaryota</taxon>
        <taxon>Metazoa</taxon>
        <taxon>Ecdysozoa</taxon>
        <taxon>Arthropoda</taxon>
        <taxon>Crustacea</taxon>
        <taxon>Multicrustacea</taxon>
        <taxon>Malacostraca</taxon>
        <taxon>Eumalacostraca</taxon>
        <taxon>Eucarida</taxon>
        <taxon>Decapoda</taxon>
        <taxon>Pleocyemata</taxon>
        <taxon>Brachyura</taxon>
        <taxon>Eubrachyura</taxon>
        <taxon>Portunoidea</taxon>
        <taxon>Portunidae</taxon>
        <taxon>Portuninae</taxon>
        <taxon>Portunus</taxon>
    </lineage>
</organism>
<dbReference type="Proteomes" id="UP000324222">
    <property type="component" value="Unassembled WGS sequence"/>
</dbReference>
<keyword evidence="2" id="KW-1185">Reference proteome</keyword>
<evidence type="ECO:0000313" key="1">
    <source>
        <dbReference type="EMBL" id="MPC22259.1"/>
    </source>
</evidence>
<comment type="caution">
    <text evidence="1">The sequence shown here is derived from an EMBL/GenBank/DDBJ whole genome shotgun (WGS) entry which is preliminary data.</text>
</comment>
<dbReference type="AlphaFoldDB" id="A0A5B7DMD8"/>
<proteinExistence type="predicted"/>
<sequence length="97" mass="10882">MRRELVTVGCIIHKATPPFLGRGLVHVTMCLPPIGPQPEPPSRAGPVGVICLDRVDGDRKEEEEVEVEGHGYRSSYYRMYWNKSSLLATKVCVCVIW</sequence>
<accession>A0A5B7DMD8</accession>
<name>A0A5B7DMD8_PORTR</name>